<comment type="similarity">
    <text evidence="1">Belongs to the LysR transcriptional regulatory family.</text>
</comment>
<accession>A0A6C0U7B9</accession>
<dbReference type="Gene3D" id="1.10.10.10">
    <property type="entry name" value="Winged helix-like DNA-binding domain superfamily/Winged helix DNA-binding domain"/>
    <property type="match status" value="1"/>
</dbReference>
<protein>
    <submittedName>
        <fullName evidence="6">LysR family transcriptional regulator</fullName>
    </submittedName>
</protein>
<dbReference type="Gene3D" id="3.40.190.290">
    <property type="match status" value="1"/>
</dbReference>
<keyword evidence="4" id="KW-0804">Transcription</keyword>
<evidence type="ECO:0000313" key="6">
    <source>
        <dbReference type="EMBL" id="QIB65384.1"/>
    </source>
</evidence>
<evidence type="ECO:0000256" key="1">
    <source>
        <dbReference type="ARBA" id="ARBA00009437"/>
    </source>
</evidence>
<dbReference type="Pfam" id="PF00126">
    <property type="entry name" value="HTH_1"/>
    <property type="match status" value="1"/>
</dbReference>
<evidence type="ECO:0000256" key="2">
    <source>
        <dbReference type="ARBA" id="ARBA00023015"/>
    </source>
</evidence>
<dbReference type="EMBL" id="CP048711">
    <property type="protein sequence ID" value="QIB65384.1"/>
    <property type="molecule type" value="Genomic_DNA"/>
</dbReference>
<dbReference type="CDD" id="cd05466">
    <property type="entry name" value="PBP2_LTTR_substrate"/>
    <property type="match status" value="1"/>
</dbReference>
<keyword evidence="2" id="KW-0805">Transcription regulation</keyword>
<name>A0A6C0U7B9_9GAMM</name>
<evidence type="ECO:0000256" key="3">
    <source>
        <dbReference type="ARBA" id="ARBA00023125"/>
    </source>
</evidence>
<reference evidence="6 7" key="1">
    <citation type="submission" date="2020-02" db="EMBL/GenBank/DDBJ databases">
        <title>Genome sequencing for Kineobactrum sp. M2.</title>
        <authorList>
            <person name="Park S.-J."/>
        </authorList>
    </citation>
    <scope>NUCLEOTIDE SEQUENCE [LARGE SCALE GENOMIC DNA]</scope>
    <source>
        <strain evidence="6 7">M2</strain>
    </source>
</reference>
<gene>
    <name evidence="6" type="ORF">G3T16_08195</name>
</gene>
<dbReference type="InterPro" id="IPR050950">
    <property type="entry name" value="HTH-type_LysR_regulators"/>
</dbReference>
<dbReference type="Pfam" id="PF03466">
    <property type="entry name" value="LysR_substrate"/>
    <property type="match status" value="1"/>
</dbReference>
<evidence type="ECO:0000259" key="5">
    <source>
        <dbReference type="PROSITE" id="PS50931"/>
    </source>
</evidence>
<dbReference type="PANTHER" id="PTHR30419">
    <property type="entry name" value="HTH-TYPE TRANSCRIPTIONAL REGULATOR YBHD"/>
    <property type="match status" value="1"/>
</dbReference>
<dbReference type="KEGG" id="kim:G3T16_08195"/>
<proteinExistence type="inferred from homology"/>
<dbReference type="InterPro" id="IPR005119">
    <property type="entry name" value="LysR_subst-bd"/>
</dbReference>
<dbReference type="RefSeq" id="WP_163494623.1">
    <property type="nucleotide sequence ID" value="NZ_CP048711.1"/>
</dbReference>
<dbReference type="GO" id="GO:0003700">
    <property type="term" value="F:DNA-binding transcription factor activity"/>
    <property type="evidence" value="ECO:0007669"/>
    <property type="project" value="InterPro"/>
</dbReference>
<sequence length="293" mass="32712">MEMDLRKLDIFREVAAQQSFSRAAERLHMAQPAVSIAVRKLEEELGLTLFDRSGRHVMLTAEGAALLVSASAILRQVAELQQSSAELRGLLQGELAIACPSMLATYYLPELLGRFLDQHPRLRTSVTQAGTHHIEQWLLEDEIELGVISVNGRPEQQELEMVPLVDEQMVLCMPPDHPWAERETIPVAELQDAPMVVYESGYYIRNHLDQLCAAAGVTPDLRLQSNFLPLLIRMVRQGMGTTIGLRMVAEQEPGLRAVPLQAEATLSMALAKRRSRSISRANQAFLDWSALQL</sequence>
<dbReference type="GO" id="GO:0005829">
    <property type="term" value="C:cytosol"/>
    <property type="evidence" value="ECO:0007669"/>
    <property type="project" value="TreeGrafter"/>
</dbReference>
<dbReference type="PANTHER" id="PTHR30419:SF8">
    <property type="entry name" value="NITROGEN ASSIMILATION TRANSCRIPTIONAL ACTIVATOR-RELATED"/>
    <property type="match status" value="1"/>
</dbReference>
<organism evidence="6 7">
    <name type="scientific">Kineobactrum salinum</name>
    <dbReference type="NCBI Taxonomy" id="2708301"/>
    <lineage>
        <taxon>Bacteria</taxon>
        <taxon>Pseudomonadati</taxon>
        <taxon>Pseudomonadota</taxon>
        <taxon>Gammaproteobacteria</taxon>
        <taxon>Cellvibrionales</taxon>
        <taxon>Halieaceae</taxon>
        <taxon>Kineobactrum</taxon>
    </lineage>
</organism>
<dbReference type="SUPFAM" id="SSF53850">
    <property type="entry name" value="Periplasmic binding protein-like II"/>
    <property type="match status" value="1"/>
</dbReference>
<evidence type="ECO:0000256" key="4">
    <source>
        <dbReference type="ARBA" id="ARBA00023163"/>
    </source>
</evidence>
<dbReference type="Proteomes" id="UP000477680">
    <property type="component" value="Chromosome"/>
</dbReference>
<dbReference type="InterPro" id="IPR036390">
    <property type="entry name" value="WH_DNA-bd_sf"/>
</dbReference>
<keyword evidence="7" id="KW-1185">Reference proteome</keyword>
<dbReference type="InterPro" id="IPR036388">
    <property type="entry name" value="WH-like_DNA-bd_sf"/>
</dbReference>
<dbReference type="AlphaFoldDB" id="A0A6C0U7B9"/>
<dbReference type="PROSITE" id="PS50931">
    <property type="entry name" value="HTH_LYSR"/>
    <property type="match status" value="1"/>
</dbReference>
<dbReference type="FunFam" id="1.10.10.10:FF:000001">
    <property type="entry name" value="LysR family transcriptional regulator"/>
    <property type="match status" value="1"/>
</dbReference>
<dbReference type="PRINTS" id="PR00039">
    <property type="entry name" value="HTHLYSR"/>
</dbReference>
<feature type="domain" description="HTH lysR-type" evidence="5">
    <location>
        <begin position="3"/>
        <end position="60"/>
    </location>
</feature>
<dbReference type="SUPFAM" id="SSF46785">
    <property type="entry name" value="Winged helix' DNA-binding domain"/>
    <property type="match status" value="1"/>
</dbReference>
<dbReference type="GO" id="GO:0003677">
    <property type="term" value="F:DNA binding"/>
    <property type="evidence" value="ECO:0007669"/>
    <property type="project" value="UniProtKB-KW"/>
</dbReference>
<keyword evidence="3" id="KW-0238">DNA-binding</keyword>
<dbReference type="InterPro" id="IPR000847">
    <property type="entry name" value="LysR_HTH_N"/>
</dbReference>
<evidence type="ECO:0000313" key="7">
    <source>
        <dbReference type="Proteomes" id="UP000477680"/>
    </source>
</evidence>